<accession>A0ABN8W0W1</accession>
<sequence length="37" mass="4194">MSKTVRSNKPQMEKNPKQQTGQPEQRKSAKPKPSKGK</sequence>
<feature type="compositionally biased region" description="Basic residues" evidence="1">
    <location>
        <begin position="28"/>
        <end position="37"/>
    </location>
</feature>
<protein>
    <submittedName>
        <fullName evidence="2">Uncharacterized protein</fullName>
    </submittedName>
</protein>
<feature type="region of interest" description="Disordered" evidence="1">
    <location>
        <begin position="1"/>
        <end position="37"/>
    </location>
</feature>
<gene>
    <name evidence="2" type="ORF">NSPWAT_2774</name>
</gene>
<feature type="compositionally biased region" description="Polar residues" evidence="1">
    <location>
        <begin position="1"/>
        <end position="10"/>
    </location>
</feature>
<proteinExistence type="predicted"/>
<organism evidence="2 3">
    <name type="scientific">Nitrospina watsonii</name>
    <dbReference type="NCBI Taxonomy" id="1323948"/>
    <lineage>
        <taxon>Bacteria</taxon>
        <taxon>Pseudomonadati</taxon>
        <taxon>Nitrospinota/Tectimicrobiota group</taxon>
        <taxon>Nitrospinota</taxon>
        <taxon>Nitrospinia</taxon>
        <taxon>Nitrospinales</taxon>
        <taxon>Nitrospinaceae</taxon>
        <taxon>Nitrospina</taxon>
    </lineage>
</organism>
<evidence type="ECO:0000256" key="1">
    <source>
        <dbReference type="SAM" id="MobiDB-lite"/>
    </source>
</evidence>
<reference evidence="2 3" key="1">
    <citation type="submission" date="2022-09" db="EMBL/GenBank/DDBJ databases">
        <authorList>
            <person name="Kop L."/>
        </authorList>
    </citation>
    <scope>NUCLEOTIDE SEQUENCE [LARGE SCALE GENOMIC DNA]</scope>
    <source>
        <strain evidence="2 3">347</strain>
    </source>
</reference>
<evidence type="ECO:0000313" key="3">
    <source>
        <dbReference type="Proteomes" id="UP001157733"/>
    </source>
</evidence>
<keyword evidence="3" id="KW-1185">Reference proteome</keyword>
<dbReference type="EMBL" id="OX336137">
    <property type="protein sequence ID" value="CAI2719630.1"/>
    <property type="molecule type" value="Genomic_DNA"/>
</dbReference>
<evidence type="ECO:0000313" key="2">
    <source>
        <dbReference type="EMBL" id="CAI2719630.1"/>
    </source>
</evidence>
<name>A0ABN8W0W1_9BACT</name>
<dbReference type="Proteomes" id="UP001157733">
    <property type="component" value="Chromosome"/>
</dbReference>